<accession>A0AAV0UEZ5</accession>
<dbReference type="EMBL" id="CANTFL010001260">
    <property type="protein sequence ID" value="CAI5735341.1"/>
    <property type="molecule type" value="Genomic_DNA"/>
</dbReference>
<sequence>MTSRTITRGRGARGQLVLYNPHTVPIEVAHELEGGHGFQPKEATGCLADVMISQRQGEFPPVAFMLVHREVSGFSIERTVDRKARSMHSILKAQQAFKNAFAIAVLPIPQYSRLQLLAMRSSASIKIFPAFSIRAAVKLMVSVHEKHAIEVSKKADLLNQRMDEELLTRQHAMHTLRTNFPFLSVDECDMLLDLFGNIASISLAGAEKLLDMTVLSTSAAHAIETFFTTEYVVE</sequence>
<evidence type="ECO:0000313" key="1">
    <source>
        <dbReference type="EMBL" id="CAI5735341.1"/>
    </source>
</evidence>
<organism evidence="1 2">
    <name type="scientific">Hyaloperonospora brassicae</name>
    <name type="common">Brassica downy mildew</name>
    <name type="synonym">Peronospora brassicae</name>
    <dbReference type="NCBI Taxonomy" id="162125"/>
    <lineage>
        <taxon>Eukaryota</taxon>
        <taxon>Sar</taxon>
        <taxon>Stramenopiles</taxon>
        <taxon>Oomycota</taxon>
        <taxon>Peronosporomycetes</taxon>
        <taxon>Peronosporales</taxon>
        <taxon>Peronosporaceae</taxon>
        <taxon>Hyaloperonospora</taxon>
    </lineage>
</organism>
<name>A0AAV0UEZ5_HYABA</name>
<dbReference type="Proteomes" id="UP001162031">
    <property type="component" value="Unassembled WGS sequence"/>
</dbReference>
<keyword evidence="2" id="KW-1185">Reference proteome</keyword>
<evidence type="ECO:0000313" key="2">
    <source>
        <dbReference type="Proteomes" id="UP001162031"/>
    </source>
</evidence>
<proteinExistence type="predicted"/>
<dbReference type="AlphaFoldDB" id="A0AAV0UEZ5"/>
<protein>
    <submittedName>
        <fullName evidence="1">Uncharacterized protein</fullName>
    </submittedName>
</protein>
<comment type="caution">
    <text evidence="1">The sequence shown here is derived from an EMBL/GenBank/DDBJ whole genome shotgun (WGS) entry which is preliminary data.</text>
</comment>
<gene>
    <name evidence="1" type="ORF">HBR001_LOCUS6458</name>
</gene>
<reference evidence="1" key="1">
    <citation type="submission" date="2022-12" db="EMBL/GenBank/DDBJ databases">
        <authorList>
            <person name="Webb A."/>
        </authorList>
    </citation>
    <scope>NUCLEOTIDE SEQUENCE</scope>
    <source>
        <strain evidence="1">Hp1</strain>
    </source>
</reference>